<dbReference type="PANTHER" id="PTHR43174:SF1">
    <property type="entry name" value="UDP-N-ACETYLGLUCOSAMINE 2-EPIMERASE"/>
    <property type="match status" value="1"/>
</dbReference>
<reference evidence="3" key="1">
    <citation type="submission" date="2019-08" db="EMBL/GenBank/DDBJ databases">
        <title>Genomic characterization of a novel candidate phylum (ARYD3) from a high temperature, high salinity tertiary oil reservoir in north central Oklahoma, USA.</title>
        <authorList>
            <person name="Youssef N.H."/>
            <person name="Yadav A."/>
            <person name="Elshahed M.S."/>
        </authorList>
    </citation>
    <scope>NUCLEOTIDE SEQUENCE [LARGE SCALE GENOMIC DNA]</scope>
    <source>
        <strain evidence="3">ARYD3</strain>
    </source>
</reference>
<dbReference type="InterPro" id="IPR003331">
    <property type="entry name" value="UDP_GlcNAc_Epimerase_2_dom"/>
</dbReference>
<dbReference type="InterPro" id="IPR029767">
    <property type="entry name" value="WecB-like"/>
</dbReference>
<dbReference type="GO" id="GO:0008761">
    <property type="term" value="F:UDP-N-acetylglucosamine 2-epimerase activity"/>
    <property type="evidence" value="ECO:0007669"/>
    <property type="project" value="UniProtKB-EC"/>
</dbReference>
<comment type="similarity">
    <text evidence="1">Belongs to the UDP-N-acetylglucosamine 2-epimerase family.</text>
</comment>
<evidence type="ECO:0000313" key="4">
    <source>
        <dbReference type="Proteomes" id="UP000324143"/>
    </source>
</evidence>
<dbReference type="PANTHER" id="PTHR43174">
    <property type="entry name" value="UDP-N-ACETYLGLUCOSAMINE 2-EPIMERASE"/>
    <property type="match status" value="1"/>
</dbReference>
<evidence type="ECO:0000256" key="1">
    <source>
        <dbReference type="RuleBase" id="RU003513"/>
    </source>
</evidence>
<name>A0A5D0MDW3_9BACT</name>
<gene>
    <name evidence="3" type="ORF">FXF47_08580</name>
</gene>
<keyword evidence="1 3" id="KW-0413">Isomerase</keyword>
<dbReference type="SUPFAM" id="SSF53756">
    <property type="entry name" value="UDP-Glycosyltransferase/glycogen phosphorylase"/>
    <property type="match status" value="1"/>
</dbReference>
<sequence>MELLFVVGARPQFIKIAPILRTIKKNYSEKIDFKILHTGQHYDKNMSDVFFDELKISKPDKNLKVGSGSHTVQMSKMLEGCENYISKIKPDKVIVFGDTNSTLAGTLAASNLKIPVVHIEAGLRSFNMSMPEEKNRILTDHLSSYLFCPTDKAVDNLKREGIYNKKKLKGMDNEQIIVIKCGDIMIDMIRLILKDINNTDIIIKNYPIDKNKYILATIHRESNTDNIFRFKKILNLFNQIEEKILLLAHPRTKKIINEYNIKIPNNVLVKKPVGYEAMVILEKNSKYIFTDSGGIQKEAYFLKKLCLTLRDETEWQETVDLGWNIIGFNDKYNTLLDAYKELKKRENKKLNHPEIYGKINSSKKIIEALLN</sequence>
<dbReference type="Gene3D" id="3.40.50.2000">
    <property type="entry name" value="Glycogen Phosphorylase B"/>
    <property type="match status" value="2"/>
</dbReference>
<dbReference type="NCBIfam" id="TIGR00236">
    <property type="entry name" value="wecB"/>
    <property type="match status" value="1"/>
</dbReference>
<dbReference type="Pfam" id="PF02350">
    <property type="entry name" value="Epimerase_2"/>
    <property type="match status" value="1"/>
</dbReference>
<dbReference type="Proteomes" id="UP000324143">
    <property type="component" value="Unassembled WGS sequence"/>
</dbReference>
<dbReference type="EMBL" id="VSIX01000116">
    <property type="protein sequence ID" value="TYB30562.1"/>
    <property type="molecule type" value="Genomic_DNA"/>
</dbReference>
<dbReference type="AlphaFoldDB" id="A0A5D0MDW3"/>
<accession>A0A5D0MDW3</accession>
<dbReference type="EC" id="5.1.3.14" evidence="3"/>
<evidence type="ECO:0000259" key="2">
    <source>
        <dbReference type="Pfam" id="PF02350"/>
    </source>
</evidence>
<protein>
    <submittedName>
        <fullName evidence="3">UDP-N-acetylglucosamine 2-epimerase (Non-hydrolyzing)</fullName>
        <ecNumber evidence="3">5.1.3.14</ecNumber>
    </submittedName>
</protein>
<evidence type="ECO:0000313" key="3">
    <source>
        <dbReference type="EMBL" id="TYB30562.1"/>
    </source>
</evidence>
<feature type="domain" description="UDP-N-acetylglucosamine 2-epimerase" evidence="2">
    <location>
        <begin position="28"/>
        <end position="369"/>
    </location>
</feature>
<dbReference type="CDD" id="cd03786">
    <property type="entry name" value="GTB_UDP-GlcNAc_2-Epimerase"/>
    <property type="match status" value="1"/>
</dbReference>
<comment type="caution">
    <text evidence="3">The sequence shown here is derived from an EMBL/GenBank/DDBJ whole genome shotgun (WGS) entry which is preliminary data.</text>
</comment>
<keyword evidence="4" id="KW-1185">Reference proteome</keyword>
<organism evidence="3 4">
    <name type="scientific">Candidatus Mcinerneyibacterium aminivorans</name>
    <dbReference type="NCBI Taxonomy" id="2703815"/>
    <lineage>
        <taxon>Bacteria</taxon>
        <taxon>Candidatus Macinerneyibacteriota</taxon>
        <taxon>Candidatus Mcinerneyibacteria</taxon>
        <taxon>Candidatus Mcinerneyibacteriales</taxon>
        <taxon>Candidatus Mcinerneyibacteriaceae</taxon>
        <taxon>Candidatus Mcinerneyibacterium</taxon>
    </lineage>
</organism>
<proteinExistence type="inferred from homology"/>